<dbReference type="EMBL" id="AUXZ01000090">
    <property type="protein sequence ID" value="KZN48694.1"/>
    <property type="molecule type" value="Genomic_DNA"/>
</dbReference>
<organism evidence="2 3">
    <name type="scientific">Pseudoalteromonas luteoviolacea H33</name>
    <dbReference type="NCBI Taxonomy" id="1365251"/>
    <lineage>
        <taxon>Bacteria</taxon>
        <taxon>Pseudomonadati</taxon>
        <taxon>Pseudomonadota</taxon>
        <taxon>Gammaproteobacteria</taxon>
        <taxon>Alteromonadales</taxon>
        <taxon>Pseudoalteromonadaceae</taxon>
        <taxon>Pseudoalteromonas</taxon>
    </lineage>
</organism>
<protein>
    <submittedName>
        <fullName evidence="2">Uncharacterized protein</fullName>
    </submittedName>
</protein>
<evidence type="ECO:0000256" key="1">
    <source>
        <dbReference type="SAM" id="SignalP"/>
    </source>
</evidence>
<dbReference type="PATRIC" id="fig|1365251.3.peg.3660"/>
<dbReference type="RefSeq" id="WP_063362958.1">
    <property type="nucleotide sequence ID" value="NZ_AUXZ01000090.1"/>
</dbReference>
<reference evidence="2 3" key="1">
    <citation type="submission" date="2013-07" db="EMBL/GenBank/DDBJ databases">
        <title>Comparative Genomic and Metabolomic Analysis of Twelve Strains of Pseudoalteromonas luteoviolacea.</title>
        <authorList>
            <person name="Vynne N.G."/>
            <person name="Mansson M."/>
            <person name="Gram L."/>
        </authorList>
    </citation>
    <scope>NUCLEOTIDE SEQUENCE [LARGE SCALE GENOMIC DNA]</scope>
    <source>
        <strain evidence="2 3">H33</strain>
    </source>
</reference>
<evidence type="ECO:0000313" key="2">
    <source>
        <dbReference type="EMBL" id="KZN48694.1"/>
    </source>
</evidence>
<evidence type="ECO:0000313" key="3">
    <source>
        <dbReference type="Proteomes" id="UP000076503"/>
    </source>
</evidence>
<comment type="caution">
    <text evidence="2">The sequence shown here is derived from an EMBL/GenBank/DDBJ whole genome shotgun (WGS) entry which is preliminary data.</text>
</comment>
<name>A0A167DD97_9GAMM</name>
<dbReference type="OrthoDB" id="9947096at2"/>
<sequence length="86" mass="9764">MLSKIKSVLITAIMATTLFASLTSTASEREVFYRTHYTYVPLSEAMVKFRNDFEAKYPGVQIIYTSCYYPPGAIYSLFICEGKGRI</sequence>
<dbReference type="Proteomes" id="UP000076503">
    <property type="component" value="Unassembled WGS sequence"/>
</dbReference>
<proteinExistence type="predicted"/>
<keyword evidence="1" id="KW-0732">Signal</keyword>
<dbReference type="AlphaFoldDB" id="A0A167DD97"/>
<gene>
    <name evidence="2" type="ORF">N476_21000</name>
</gene>
<feature type="signal peptide" evidence="1">
    <location>
        <begin position="1"/>
        <end position="26"/>
    </location>
</feature>
<feature type="chain" id="PRO_5007885126" evidence="1">
    <location>
        <begin position="27"/>
        <end position="86"/>
    </location>
</feature>
<accession>A0A167DD97</accession>